<reference evidence="1" key="1">
    <citation type="submission" date="2021-01" db="EMBL/GenBank/DDBJ databases">
        <authorList>
            <person name="Eckstrom K.M.E."/>
        </authorList>
    </citation>
    <scope>NUCLEOTIDE SEQUENCE</scope>
    <source>
        <strain evidence="1">UVCC 0001</strain>
    </source>
</reference>
<dbReference type="EMBL" id="JASFZW010000003">
    <property type="protein sequence ID" value="KAK2079124.1"/>
    <property type="molecule type" value="Genomic_DNA"/>
</dbReference>
<name>A0AAD9MHU9_PROWI</name>
<proteinExistence type="predicted"/>
<protein>
    <submittedName>
        <fullName evidence="1">Uncharacterized protein</fullName>
    </submittedName>
</protein>
<sequence length="339" mass="36329">MALPHTQPIQAILPDGTEVKAERQDIWDLYRLVEPYIGKASARWCAQGSWPIGAPVHAMQTRALDSSWQDVEAELKAEEEEANSGGGAAKTINPQRVIDSLEAAKVRGVAELDVVVDIVGMVESAQFLSVAYAPRRAEISLMTREKAVQLSDRRDRMGAASAQLRAGAAALAGPLERDNRFLSDVRELLGPESDGRVMLGGAVGPEAVRIKLEEMQRAALWRGIHGALLAAHPRFATWAVRDALEHARSSLTLLGSGTTSIREAPNEAEGPVEGKAAAEPLPVKIRLVHVATVQHAFNGLRGTIVVEGDAVLLEGPLWPQALQGTPLTDQQLASTLASI</sequence>
<gene>
    <name evidence="1" type="ORF">QBZ16_002815</name>
</gene>
<accession>A0AAD9MHU9</accession>
<comment type="caution">
    <text evidence="1">The sequence shown here is derived from an EMBL/GenBank/DDBJ whole genome shotgun (WGS) entry which is preliminary data.</text>
</comment>
<dbReference type="AlphaFoldDB" id="A0AAD9MHU9"/>
<evidence type="ECO:0000313" key="2">
    <source>
        <dbReference type="Proteomes" id="UP001255856"/>
    </source>
</evidence>
<keyword evidence="2" id="KW-1185">Reference proteome</keyword>
<dbReference type="Proteomes" id="UP001255856">
    <property type="component" value="Unassembled WGS sequence"/>
</dbReference>
<evidence type="ECO:0000313" key="1">
    <source>
        <dbReference type="EMBL" id="KAK2079124.1"/>
    </source>
</evidence>
<organism evidence="1 2">
    <name type="scientific">Prototheca wickerhamii</name>
    <dbReference type="NCBI Taxonomy" id="3111"/>
    <lineage>
        <taxon>Eukaryota</taxon>
        <taxon>Viridiplantae</taxon>
        <taxon>Chlorophyta</taxon>
        <taxon>core chlorophytes</taxon>
        <taxon>Trebouxiophyceae</taxon>
        <taxon>Chlorellales</taxon>
        <taxon>Chlorellaceae</taxon>
        <taxon>Prototheca</taxon>
    </lineage>
</organism>